<evidence type="ECO:0000313" key="3">
    <source>
        <dbReference type="Proteomes" id="UP000095192"/>
    </source>
</evidence>
<comment type="caution">
    <text evidence="2">The sequence shown here is derived from an EMBL/GenBank/DDBJ whole genome shotgun (WGS) entry which is preliminary data.</text>
</comment>
<dbReference type="InterPro" id="IPR036045">
    <property type="entry name" value="Sec1-like_sf"/>
</dbReference>
<dbReference type="PIRSF" id="PIRSF005715">
    <property type="entry name" value="VPS45_Sec1"/>
    <property type="match status" value="1"/>
</dbReference>
<dbReference type="GO" id="GO:0016192">
    <property type="term" value="P:vesicle-mediated transport"/>
    <property type="evidence" value="ECO:0007669"/>
    <property type="project" value="InterPro"/>
</dbReference>
<accession>A0A1D3D216</accession>
<dbReference type="SUPFAM" id="SSF56815">
    <property type="entry name" value="Sec1/munc18-like (SM) proteins"/>
    <property type="match status" value="1"/>
</dbReference>
<evidence type="ECO:0000256" key="1">
    <source>
        <dbReference type="ARBA" id="ARBA00009884"/>
    </source>
</evidence>
<organism evidence="2 3">
    <name type="scientific">Cyclospora cayetanensis</name>
    <dbReference type="NCBI Taxonomy" id="88456"/>
    <lineage>
        <taxon>Eukaryota</taxon>
        <taxon>Sar</taxon>
        <taxon>Alveolata</taxon>
        <taxon>Apicomplexa</taxon>
        <taxon>Conoidasida</taxon>
        <taxon>Coccidia</taxon>
        <taxon>Eucoccidiorida</taxon>
        <taxon>Eimeriorina</taxon>
        <taxon>Eimeriidae</taxon>
        <taxon>Cyclospora</taxon>
    </lineage>
</organism>
<dbReference type="Gene3D" id="1.25.40.60">
    <property type="match status" value="1"/>
</dbReference>
<dbReference type="InterPro" id="IPR001619">
    <property type="entry name" value="Sec1-like"/>
</dbReference>
<dbReference type="PANTHER" id="PTHR11679">
    <property type="entry name" value="VESICLE PROTEIN SORTING-ASSOCIATED"/>
    <property type="match status" value="1"/>
</dbReference>
<dbReference type="InterPro" id="IPR043154">
    <property type="entry name" value="Sec-1-like_dom1"/>
</dbReference>
<protein>
    <submittedName>
        <fullName evidence="2">Syntaxin binding domain-containing protein</fullName>
    </submittedName>
</protein>
<gene>
    <name evidence="2" type="ORF">cyc_01637</name>
</gene>
<dbReference type="InterPro" id="IPR043127">
    <property type="entry name" value="Sec-1-like_dom3a"/>
</dbReference>
<proteinExistence type="inferred from homology"/>
<dbReference type="AlphaFoldDB" id="A0A1D3D216"/>
<dbReference type="Proteomes" id="UP000095192">
    <property type="component" value="Unassembled WGS sequence"/>
</dbReference>
<comment type="similarity">
    <text evidence="1">Belongs to the STXBP/unc-18/SEC1 family.</text>
</comment>
<dbReference type="InParanoid" id="A0A1D3D216"/>
<dbReference type="Gene3D" id="3.40.50.2060">
    <property type="match status" value="1"/>
</dbReference>
<sequence>MHHVKNLMRKHASVGDMCASSPKRVGAHILALLNPNTRNKHLRALGYPRLLDEMVRQVGGPGNYIAMVVDSQTLNVLSSCCSVYDVLYDGVTVVELISKQRQPLPELNALYFLSPCEDSVRALITDFKDERKPQHRSAYVYFSSPIPQSSKLMTLLADAPSLLPRIRCLVEFNLSFIAYEQRVFHLGMPDALLQLFPLPAPSLLQKIAEDLISVCMTLGRRPAIRFQKNQLPWCEQVALLVHRGLQEHEPAALAYDVLEIPVCCPPQTKTKNSEVSQPMEDVYNYEVTNNMGIQEKKQTILGEQDEVWVRCRHQHIQEVNQSVQEEVMLFLKENSTVKVQQNQATSTEDTLKAIRSLPQYQEALSRYWMHVTLSENCFEKLQELKLMALGAVEQDLCCAVDKDGKEISGSKLQAAVGSLASDNTIRQDEKLRLLLLEFTQLLGLDAADRTKAVEAAQLSLVNQRVIQKFMDRTLQQVEVCCG</sequence>
<dbReference type="Gene3D" id="3.90.830.10">
    <property type="entry name" value="Syntaxin Binding Protein 1, Chain A, domain 2"/>
    <property type="match status" value="1"/>
</dbReference>
<dbReference type="Pfam" id="PF00995">
    <property type="entry name" value="Sec1"/>
    <property type="match status" value="2"/>
</dbReference>
<dbReference type="EMBL" id="JROU02001076">
    <property type="protein sequence ID" value="OEH77500.1"/>
    <property type="molecule type" value="Genomic_DNA"/>
</dbReference>
<dbReference type="VEuPathDB" id="ToxoDB:cyc_01637"/>
<evidence type="ECO:0000313" key="2">
    <source>
        <dbReference type="EMBL" id="OEH77500.1"/>
    </source>
</evidence>
<dbReference type="VEuPathDB" id="ToxoDB:LOC34618612"/>
<keyword evidence="3" id="KW-1185">Reference proteome</keyword>
<dbReference type="FunCoup" id="A0A1D3D216">
    <property type="interactions" value="198"/>
</dbReference>
<reference evidence="2 3" key="1">
    <citation type="journal article" date="2016" name="BMC Genomics">
        <title>Comparative genomics reveals Cyclospora cayetanensis possesses coccidia-like metabolism and invasion components but unique surface antigens.</title>
        <authorList>
            <person name="Liu S."/>
            <person name="Wang L."/>
            <person name="Zheng H."/>
            <person name="Xu Z."/>
            <person name="Roellig D.M."/>
            <person name="Li N."/>
            <person name="Frace M.A."/>
            <person name="Tang K."/>
            <person name="Arrowood M.J."/>
            <person name="Moss D.M."/>
            <person name="Zhang L."/>
            <person name="Feng Y."/>
            <person name="Xiao L."/>
        </authorList>
    </citation>
    <scope>NUCLEOTIDE SEQUENCE [LARGE SCALE GENOMIC DNA]</scope>
    <source>
        <strain evidence="2 3">CHN_HEN01</strain>
    </source>
</reference>
<name>A0A1D3D216_9EIME</name>